<sequence length="62" mass="6575">MEEKEKAQLASNLKNAAEEMLSLNEMENVEGGGIVDINPKCVQNKVAGCGCTIAKPDDSVIP</sequence>
<organism evidence="1 2">
    <name type="scientific">Bacteroides muris</name>
    <name type="common">ex Afrizal et al. 2022</name>
    <dbReference type="NCBI Taxonomy" id="2516960"/>
    <lineage>
        <taxon>Bacteria</taxon>
        <taxon>Pseudomonadati</taxon>
        <taxon>Bacteroidota</taxon>
        <taxon>Bacteroidia</taxon>
        <taxon>Bacteroidales</taxon>
        <taxon>Bacteroidaceae</taxon>
        <taxon>Bacteroides</taxon>
    </lineage>
</organism>
<name>A0A4S2AFE2_9BACE</name>
<dbReference type="RefSeq" id="WP_136011327.1">
    <property type="nucleotide sequence ID" value="NZ_SRYZ01000064.1"/>
</dbReference>
<dbReference type="EMBL" id="SRYZ01000064">
    <property type="protein sequence ID" value="TGX99585.1"/>
    <property type="molecule type" value="Genomic_DNA"/>
</dbReference>
<reference evidence="1 2" key="1">
    <citation type="submission" date="2019-04" db="EMBL/GenBank/DDBJ databases">
        <title>Microbes associate with the intestines of laboratory mice.</title>
        <authorList>
            <person name="Navarre W."/>
            <person name="Wong E."/>
            <person name="Huang K."/>
            <person name="Tropini C."/>
            <person name="Ng K."/>
            <person name="Yu B."/>
        </authorList>
    </citation>
    <scope>NUCLEOTIDE SEQUENCE [LARGE SCALE GENOMIC DNA]</scope>
    <source>
        <strain evidence="1 2">NM69_E16B</strain>
    </source>
</reference>
<protein>
    <submittedName>
        <fullName evidence="1">Uncharacterized protein</fullName>
    </submittedName>
</protein>
<comment type="caution">
    <text evidence="1">The sequence shown here is derived from an EMBL/GenBank/DDBJ whole genome shotgun (WGS) entry which is preliminary data.</text>
</comment>
<dbReference type="Proteomes" id="UP000310532">
    <property type="component" value="Unassembled WGS sequence"/>
</dbReference>
<evidence type="ECO:0000313" key="1">
    <source>
        <dbReference type="EMBL" id="TGX99585.1"/>
    </source>
</evidence>
<accession>A0A4S2AFE2</accession>
<gene>
    <name evidence="1" type="ORF">E5355_17425</name>
</gene>
<evidence type="ECO:0000313" key="2">
    <source>
        <dbReference type="Proteomes" id="UP000310532"/>
    </source>
</evidence>
<proteinExistence type="predicted"/>
<dbReference type="AlphaFoldDB" id="A0A4S2AFE2"/>
<keyword evidence="2" id="KW-1185">Reference proteome</keyword>